<organism evidence="2 3">
    <name type="scientific">Aureobasidium pullulans</name>
    <name type="common">Black yeast</name>
    <name type="synonym">Pullularia pullulans</name>
    <dbReference type="NCBI Taxonomy" id="5580"/>
    <lineage>
        <taxon>Eukaryota</taxon>
        <taxon>Fungi</taxon>
        <taxon>Dikarya</taxon>
        <taxon>Ascomycota</taxon>
        <taxon>Pezizomycotina</taxon>
        <taxon>Dothideomycetes</taxon>
        <taxon>Dothideomycetidae</taxon>
        <taxon>Dothideales</taxon>
        <taxon>Saccotheciaceae</taxon>
        <taxon>Aureobasidium</taxon>
    </lineage>
</organism>
<proteinExistence type="predicted"/>
<protein>
    <submittedName>
        <fullName evidence="2">Uncharacterized protein</fullName>
    </submittedName>
</protein>
<reference evidence="2 3" key="1">
    <citation type="submission" date="2018-10" db="EMBL/GenBank/DDBJ databases">
        <title>Fifty Aureobasidium pullulans genomes reveal a recombining polyextremotolerant generalist.</title>
        <authorList>
            <person name="Gostincar C."/>
            <person name="Turk M."/>
            <person name="Zajc J."/>
            <person name="Gunde-Cimerman N."/>
        </authorList>
    </citation>
    <scope>NUCLEOTIDE SEQUENCE [LARGE SCALE GENOMIC DNA]</scope>
    <source>
        <strain evidence="2 3">EXF-10507</strain>
    </source>
</reference>
<feature type="region of interest" description="Disordered" evidence="1">
    <location>
        <begin position="86"/>
        <end position="117"/>
    </location>
</feature>
<evidence type="ECO:0000256" key="1">
    <source>
        <dbReference type="SAM" id="MobiDB-lite"/>
    </source>
</evidence>
<sequence>MPLDDYSAKAFNCLVRYYYVLDAFITIRASRRLKAYIARERAYFLRYLDATKYDPNSRVSNVRLRKDANKVKRLLLTITAFYEEPTVATTPNDSDDNEDGEDSNSSDSSALDIDKYR</sequence>
<dbReference type="EMBL" id="QZAR01000522">
    <property type="protein sequence ID" value="THW81368.1"/>
    <property type="molecule type" value="Genomic_DNA"/>
</dbReference>
<name>A0A4S9ANI3_AURPU</name>
<evidence type="ECO:0000313" key="2">
    <source>
        <dbReference type="EMBL" id="THW81368.1"/>
    </source>
</evidence>
<dbReference type="AlphaFoldDB" id="A0A4S9ANI3"/>
<comment type="caution">
    <text evidence="2">The sequence shown here is derived from an EMBL/GenBank/DDBJ whole genome shotgun (WGS) entry which is preliminary data.</text>
</comment>
<dbReference type="Proteomes" id="UP000304928">
    <property type="component" value="Unassembled WGS sequence"/>
</dbReference>
<accession>A0A4S9ANI3</accession>
<evidence type="ECO:0000313" key="3">
    <source>
        <dbReference type="Proteomes" id="UP000304928"/>
    </source>
</evidence>
<gene>
    <name evidence="2" type="ORF">D6D15_10622</name>
</gene>
<feature type="compositionally biased region" description="Acidic residues" evidence="1">
    <location>
        <begin position="93"/>
        <end position="104"/>
    </location>
</feature>